<evidence type="ECO:0000259" key="1">
    <source>
        <dbReference type="Pfam" id="PF22936"/>
    </source>
</evidence>
<proteinExistence type="predicted"/>
<dbReference type="InterPro" id="IPR054722">
    <property type="entry name" value="PolX-like_BBD"/>
</dbReference>
<feature type="domain" description="Retrovirus-related Pol polyprotein from transposon TNT 1-94-like beta-barrel" evidence="1">
    <location>
        <begin position="287"/>
        <end position="364"/>
    </location>
</feature>
<sequence>MTDRSIDTKDISNIPLLDGTNYGHWHMRMKIHLRSRDLIDVCEKSPPEDVSTTAVNKWTKASYEAINLITTRLTERVFREVVNTMTIEKANLLWAKIEDQYASKRAVNRGRVWMDWQRIFYDGNLQTYIDTCRKLMMELDAVDITVPAELLSYSLLGKLGGDTNLHQFVKNLTLNEDIIEKPEKILTRLQDLAHLNIAEKKNQIDSPIALVSNVEEPHKIIYYCVKGKHNIKCTTHKKEDCWSENPHLRPPRREKKRRHFDATAHLTTAQALMTTPAPQQLGEDQLILDCGATHHMFNSLKPFVTMPKTTNIQVATGDANSNLIAKGIGTVKILNHDNTLILEECLYVPNLKCNLISLLELFKKQLTVNRRDNTFSLNANGKEIIHGKIINKLMVITYTIPKALITNETNSLWHNRLGHPGASALKQL</sequence>
<dbReference type="OrthoDB" id="3251181at2759"/>
<dbReference type="EMBL" id="AVOT02039896">
    <property type="protein sequence ID" value="MBW0535015.1"/>
    <property type="molecule type" value="Genomic_DNA"/>
</dbReference>
<accession>A0A9Q3IDA3</accession>
<dbReference type="Pfam" id="PF22936">
    <property type="entry name" value="Pol_BBD"/>
    <property type="match status" value="1"/>
</dbReference>
<evidence type="ECO:0000313" key="2">
    <source>
        <dbReference type="EMBL" id="MBW0535015.1"/>
    </source>
</evidence>
<dbReference type="Pfam" id="PF14223">
    <property type="entry name" value="Retrotran_gag_2"/>
    <property type="match status" value="1"/>
</dbReference>
<name>A0A9Q3IDA3_9BASI</name>
<gene>
    <name evidence="2" type="ORF">O181_074730</name>
</gene>
<keyword evidence="3" id="KW-1185">Reference proteome</keyword>
<reference evidence="2" key="1">
    <citation type="submission" date="2021-03" db="EMBL/GenBank/DDBJ databases">
        <title>Draft genome sequence of rust myrtle Austropuccinia psidii MF-1, a brazilian biotype.</title>
        <authorList>
            <person name="Quecine M.C."/>
            <person name="Pachon D.M.R."/>
            <person name="Bonatelli M.L."/>
            <person name="Correr F.H."/>
            <person name="Franceschini L.M."/>
            <person name="Leite T.F."/>
            <person name="Margarido G.R.A."/>
            <person name="Almeida C.A."/>
            <person name="Ferrarezi J.A."/>
            <person name="Labate C.A."/>
        </authorList>
    </citation>
    <scope>NUCLEOTIDE SEQUENCE</scope>
    <source>
        <strain evidence="2">MF-1</strain>
    </source>
</reference>
<organism evidence="2 3">
    <name type="scientific">Austropuccinia psidii MF-1</name>
    <dbReference type="NCBI Taxonomy" id="1389203"/>
    <lineage>
        <taxon>Eukaryota</taxon>
        <taxon>Fungi</taxon>
        <taxon>Dikarya</taxon>
        <taxon>Basidiomycota</taxon>
        <taxon>Pucciniomycotina</taxon>
        <taxon>Pucciniomycetes</taxon>
        <taxon>Pucciniales</taxon>
        <taxon>Sphaerophragmiaceae</taxon>
        <taxon>Austropuccinia</taxon>
    </lineage>
</organism>
<protein>
    <recommendedName>
        <fullName evidence="1">Retrovirus-related Pol polyprotein from transposon TNT 1-94-like beta-barrel domain-containing protein</fullName>
    </recommendedName>
</protein>
<evidence type="ECO:0000313" key="3">
    <source>
        <dbReference type="Proteomes" id="UP000765509"/>
    </source>
</evidence>
<dbReference type="Proteomes" id="UP000765509">
    <property type="component" value="Unassembled WGS sequence"/>
</dbReference>
<dbReference type="AlphaFoldDB" id="A0A9Q3IDA3"/>
<comment type="caution">
    <text evidence="2">The sequence shown here is derived from an EMBL/GenBank/DDBJ whole genome shotgun (WGS) entry which is preliminary data.</text>
</comment>